<gene>
    <name evidence="3" type="ORF">D8I30_11045</name>
</gene>
<evidence type="ECO:0000259" key="2">
    <source>
        <dbReference type="Pfam" id="PF08878"/>
    </source>
</evidence>
<evidence type="ECO:0000313" key="4">
    <source>
        <dbReference type="Proteomes" id="UP000276984"/>
    </source>
</evidence>
<reference evidence="3 4" key="1">
    <citation type="submission" date="2018-10" db="EMBL/GenBank/DDBJ databases">
        <title>Complete genome sequence of Brevundimonas naejangsanensis BRV3.</title>
        <authorList>
            <person name="Berrios L."/>
            <person name="Ely B."/>
        </authorList>
    </citation>
    <scope>NUCLEOTIDE SEQUENCE [LARGE SCALE GENOMIC DNA]</scope>
    <source>
        <strain evidence="3 4">BRV3</strain>
    </source>
</reference>
<sequence>MNLPQGSGMDDDRQRRATSPSLNGFANRRGNDKLRTAHKNSTGNIALQATGGETNAEPPDPKCSRRILRIYRLTSAARATRKQNNFHRITIAEYYSEKPKGTGPVAETSSADIAAAIEALKNPCDLDAILACAASHTDDSSLTPRTGLLHPRFREDVPLIDDLARILADQCVFYALPRRKRLELHEQIKADISKIARTMAIVRDVFVDFNAKHPSRASEVGEVLAYCIAQTRLSAAQMASKMALKTSTNMPVHGLDGVHAKFENNVLTVYFLEAKLASSARIGALRYAKSAAEFSANKKQYNREYQLVGDLGHFDSLEGPARQAALDYFDIWNNPTALPLRERYVGVICHSEPKHFADQLTIDDEAIDIHEHHFNKLYAADLDGHRTYANKVITKAGGNPAKSILYFVAVPDIDELRKAFYNAIGLPIPPGPWDDEDDLDDDDVGDDVADTPSPDDMQDGAS</sequence>
<feature type="compositionally biased region" description="Acidic residues" evidence="1">
    <location>
        <begin position="433"/>
        <end position="449"/>
    </location>
</feature>
<dbReference type="EMBL" id="CP032707">
    <property type="protein sequence ID" value="AYG96394.1"/>
    <property type="molecule type" value="Genomic_DNA"/>
</dbReference>
<dbReference type="OrthoDB" id="4964195at2"/>
<evidence type="ECO:0000313" key="3">
    <source>
        <dbReference type="EMBL" id="AYG96394.1"/>
    </source>
</evidence>
<feature type="domain" description="Anti-bacteriophage protein A/HamA C-terminal" evidence="2">
    <location>
        <begin position="140"/>
        <end position="424"/>
    </location>
</feature>
<protein>
    <submittedName>
        <fullName evidence="3">DUF1837 domain-containing protein</fullName>
    </submittedName>
</protein>
<organism evidence="3 4">
    <name type="scientific">Brevundimonas naejangsanensis</name>
    <dbReference type="NCBI Taxonomy" id="588932"/>
    <lineage>
        <taxon>Bacteria</taxon>
        <taxon>Pseudomonadati</taxon>
        <taxon>Pseudomonadota</taxon>
        <taxon>Alphaproteobacteria</taxon>
        <taxon>Caulobacterales</taxon>
        <taxon>Caulobacteraceae</taxon>
        <taxon>Brevundimonas</taxon>
    </lineage>
</organism>
<name>A0A494RSB8_9CAUL</name>
<feature type="region of interest" description="Disordered" evidence="1">
    <location>
        <begin position="431"/>
        <end position="462"/>
    </location>
</feature>
<proteinExistence type="predicted"/>
<keyword evidence="4" id="KW-1185">Reference proteome</keyword>
<dbReference type="Proteomes" id="UP000276984">
    <property type="component" value="Chromosome"/>
</dbReference>
<feature type="compositionally biased region" description="Polar residues" evidence="1">
    <location>
        <begin position="39"/>
        <end position="53"/>
    </location>
</feature>
<evidence type="ECO:0000256" key="1">
    <source>
        <dbReference type="SAM" id="MobiDB-lite"/>
    </source>
</evidence>
<dbReference type="Pfam" id="PF08878">
    <property type="entry name" value="HamA"/>
    <property type="match status" value="1"/>
</dbReference>
<feature type="region of interest" description="Disordered" evidence="1">
    <location>
        <begin position="1"/>
        <end position="61"/>
    </location>
</feature>
<accession>A0A494RSB8</accession>
<dbReference type="AlphaFoldDB" id="A0A494RSB8"/>
<dbReference type="InterPro" id="IPR014976">
    <property type="entry name" value="AbpA_HamA_C"/>
</dbReference>